<protein>
    <recommendedName>
        <fullName evidence="1">Subtilisin-like protease fibronectin type-III domain-containing protein</fullName>
    </recommendedName>
</protein>
<reference evidence="2" key="1">
    <citation type="submission" date="2011-12" db="EMBL/GenBank/DDBJ databases">
        <title>Nucleotide Diversity and Divergence in the Loblolly Pine Gene Space.</title>
        <authorList>
            <person name="Neale D.B."/>
            <person name="Wegrzyn J.L."/>
            <person name="Lee J.M."/>
            <person name="Eckert A.J."/>
            <person name="Liechty J.D."/>
            <person name="Stevens K.A."/>
            <person name="Langley C.H."/>
        </authorList>
    </citation>
    <scope>NUCLEOTIDE SEQUENCE</scope>
    <source>
        <strain evidence="2">7196</strain>
        <tissue evidence="2">Megagametophyte</tissue>
    </source>
</reference>
<dbReference type="AlphaFoldDB" id="H9MDK7"/>
<dbReference type="EMBL" id="JQ264321">
    <property type="protein sequence ID" value="AEW09204.1"/>
    <property type="molecule type" value="Genomic_DNA"/>
</dbReference>
<sequence>VYKVTIDSPQGLDVKVSPSQLAFSGTSDKITYSVMFTASGNASKGYAFGSITWADGTHNVRTPFAVNIS</sequence>
<evidence type="ECO:0000313" key="2">
    <source>
        <dbReference type="EMBL" id="AEW09204.1"/>
    </source>
</evidence>
<proteinExistence type="predicted"/>
<feature type="non-terminal residue" evidence="2">
    <location>
        <position position="1"/>
    </location>
</feature>
<accession>H9MDK7</accession>
<dbReference type="InterPro" id="IPR041469">
    <property type="entry name" value="Subtilisin-like_FN3"/>
</dbReference>
<evidence type="ECO:0000259" key="1">
    <source>
        <dbReference type="Pfam" id="PF17766"/>
    </source>
</evidence>
<organism evidence="2">
    <name type="scientific">Pinus radiata</name>
    <name type="common">Monterey pine</name>
    <name type="synonym">Pinus insignis</name>
    <dbReference type="NCBI Taxonomy" id="3347"/>
    <lineage>
        <taxon>Eukaryota</taxon>
        <taxon>Viridiplantae</taxon>
        <taxon>Streptophyta</taxon>
        <taxon>Embryophyta</taxon>
        <taxon>Tracheophyta</taxon>
        <taxon>Spermatophyta</taxon>
        <taxon>Pinopsida</taxon>
        <taxon>Pinidae</taxon>
        <taxon>Conifers I</taxon>
        <taxon>Pinales</taxon>
        <taxon>Pinaceae</taxon>
        <taxon>Pinus</taxon>
        <taxon>Pinus subgen. Pinus</taxon>
    </lineage>
</organism>
<dbReference type="Pfam" id="PF17766">
    <property type="entry name" value="fn3_6"/>
    <property type="match status" value="1"/>
</dbReference>
<feature type="domain" description="Subtilisin-like protease fibronectin type-III" evidence="1">
    <location>
        <begin position="1"/>
        <end position="66"/>
    </location>
</feature>
<dbReference type="Gene3D" id="2.60.40.2310">
    <property type="match status" value="1"/>
</dbReference>
<name>H9MDK7_PINRA</name>
<gene>
    <name evidence="2" type="ORF">CL4686Contig1_05</name>
</gene>